<evidence type="ECO:0000256" key="1">
    <source>
        <dbReference type="SAM" id="MobiDB-lite"/>
    </source>
</evidence>
<reference evidence="4" key="1">
    <citation type="submission" date="2020-01" db="EMBL/GenBank/DDBJ databases">
        <title>Sphingomonas sp. strain CSW-10.</title>
        <authorList>
            <person name="Chen W.-M."/>
        </authorList>
    </citation>
    <scope>NUCLEOTIDE SEQUENCE [LARGE SCALE GENOMIC DNA]</scope>
    <source>
        <strain evidence="4">CCP-1</strain>
    </source>
</reference>
<feature type="transmembrane region" description="Helical" evidence="2">
    <location>
        <begin position="59"/>
        <end position="80"/>
    </location>
</feature>
<keyword evidence="4" id="KW-1185">Reference proteome</keyword>
<sequence length="273" mass="27531">MKTTIFTLAALFGLGLGLVVVGADFGLVILGLLLALAGAASLTWTLVTGLRPYLPGTRLLWALPPLLSALMGLSLGAALAQGSADLPAALLCGALAGLLHLLAVWPATPATAGASTPPHPAPAPDADRIAATTATHLARLIRALAPCRDPHLHRAACALRRAALTLAEPSAPPPPPEAAHALTLWLPALADAAEALRLQHLAAADPARPSEKTAAQTAALTEALARVTTRLSHFAPPPAPLPETALGTGPGTARDTSLSPAPPRATAAPYPTP</sequence>
<evidence type="ECO:0000256" key="2">
    <source>
        <dbReference type="SAM" id="Phobius"/>
    </source>
</evidence>
<organism evidence="3 4">
    <name type="scientific">Paragemmobacter ruber</name>
    <dbReference type="NCBI Taxonomy" id="1985673"/>
    <lineage>
        <taxon>Bacteria</taxon>
        <taxon>Pseudomonadati</taxon>
        <taxon>Pseudomonadota</taxon>
        <taxon>Alphaproteobacteria</taxon>
        <taxon>Rhodobacterales</taxon>
        <taxon>Paracoccaceae</taxon>
        <taxon>Paragemmobacter</taxon>
    </lineage>
</organism>
<name>A0ABW9Y7F0_9RHOB</name>
<evidence type="ECO:0000313" key="3">
    <source>
        <dbReference type="EMBL" id="NBE08006.1"/>
    </source>
</evidence>
<evidence type="ECO:0008006" key="5">
    <source>
        <dbReference type="Google" id="ProtNLM"/>
    </source>
</evidence>
<feature type="compositionally biased region" description="Low complexity" evidence="1">
    <location>
        <begin position="264"/>
        <end position="273"/>
    </location>
</feature>
<feature type="transmembrane region" description="Helical" evidence="2">
    <location>
        <begin position="86"/>
        <end position="105"/>
    </location>
</feature>
<comment type="caution">
    <text evidence="3">The sequence shown here is derived from an EMBL/GenBank/DDBJ whole genome shotgun (WGS) entry which is preliminary data.</text>
</comment>
<protein>
    <recommendedName>
        <fullName evidence="5">Integral membrane protein</fullName>
    </recommendedName>
</protein>
<keyword evidence="2" id="KW-0812">Transmembrane</keyword>
<gene>
    <name evidence="3" type="ORF">GU920_10695</name>
</gene>
<feature type="transmembrane region" description="Helical" evidence="2">
    <location>
        <begin position="27"/>
        <end position="47"/>
    </location>
</feature>
<accession>A0ABW9Y7F0</accession>
<dbReference type="Proteomes" id="UP001517376">
    <property type="component" value="Unassembled WGS sequence"/>
</dbReference>
<dbReference type="EMBL" id="JAAATW010000002">
    <property type="protein sequence ID" value="NBE08006.1"/>
    <property type="molecule type" value="Genomic_DNA"/>
</dbReference>
<keyword evidence="2" id="KW-0472">Membrane</keyword>
<feature type="region of interest" description="Disordered" evidence="1">
    <location>
        <begin position="230"/>
        <end position="273"/>
    </location>
</feature>
<dbReference type="RefSeq" id="WP_161767004.1">
    <property type="nucleotide sequence ID" value="NZ_JAAATW010000002.1"/>
</dbReference>
<keyword evidence="2" id="KW-1133">Transmembrane helix</keyword>
<proteinExistence type="predicted"/>
<evidence type="ECO:0000313" key="4">
    <source>
        <dbReference type="Proteomes" id="UP001517376"/>
    </source>
</evidence>